<feature type="transmembrane region" description="Helical" evidence="1">
    <location>
        <begin position="174"/>
        <end position="195"/>
    </location>
</feature>
<evidence type="ECO:0000259" key="2">
    <source>
        <dbReference type="Pfam" id="PF06181"/>
    </source>
</evidence>
<keyword evidence="1" id="KW-0812">Transmembrane</keyword>
<dbReference type="GeneID" id="95775517"/>
<gene>
    <name evidence="3" type="ORF">FBQ73_18875</name>
</gene>
<keyword evidence="1" id="KW-0472">Membrane</keyword>
<accession>A0A6C1KB43</accession>
<reference evidence="3 4" key="1">
    <citation type="submission" date="2019-05" db="EMBL/GenBank/DDBJ databases">
        <authorList>
            <person name="Zhou X."/>
        </authorList>
    </citation>
    <scope>NUCLEOTIDE SEQUENCE [LARGE SCALE GENOMIC DNA]</scope>
    <source>
        <strain evidence="3 4">DSM 432</strain>
    </source>
</reference>
<feature type="transmembrane region" description="Helical" evidence="1">
    <location>
        <begin position="281"/>
        <end position="298"/>
    </location>
</feature>
<dbReference type="EMBL" id="VAUP01000037">
    <property type="protein sequence ID" value="TLX41519.1"/>
    <property type="molecule type" value="Genomic_DNA"/>
</dbReference>
<feature type="domain" description="Urate oxidase N-terminal" evidence="2">
    <location>
        <begin position="4"/>
        <end position="296"/>
    </location>
</feature>
<dbReference type="Pfam" id="PF06181">
    <property type="entry name" value="Urate_ox_N"/>
    <property type="match status" value="1"/>
</dbReference>
<protein>
    <submittedName>
        <fullName evidence="3">Urate hydroxylase PuuD</fullName>
    </submittedName>
</protein>
<evidence type="ECO:0000313" key="4">
    <source>
        <dbReference type="Proteomes" id="UP000305131"/>
    </source>
</evidence>
<organism evidence="3 4">
    <name type="scientific">Xanthobacter autotrophicus</name>
    <dbReference type="NCBI Taxonomy" id="280"/>
    <lineage>
        <taxon>Bacteria</taxon>
        <taxon>Pseudomonadati</taxon>
        <taxon>Pseudomonadota</taxon>
        <taxon>Alphaproteobacteria</taxon>
        <taxon>Hyphomicrobiales</taxon>
        <taxon>Xanthobacteraceae</taxon>
        <taxon>Xanthobacter</taxon>
    </lineage>
</organism>
<comment type="caution">
    <text evidence="3">The sequence shown here is derived from an EMBL/GenBank/DDBJ whole genome shotgun (WGS) entry which is preliminary data.</text>
</comment>
<evidence type="ECO:0000256" key="1">
    <source>
        <dbReference type="SAM" id="Phobius"/>
    </source>
</evidence>
<dbReference type="OrthoDB" id="9787495at2"/>
<evidence type="ECO:0000313" key="3">
    <source>
        <dbReference type="EMBL" id="TLX41519.1"/>
    </source>
</evidence>
<dbReference type="AlphaFoldDB" id="A0A6C1KB43"/>
<proteinExistence type="predicted"/>
<keyword evidence="1" id="KW-1133">Transmembrane helix</keyword>
<dbReference type="RefSeq" id="WP_138401029.1">
    <property type="nucleotide sequence ID" value="NZ_JBAFVI010000006.1"/>
</dbReference>
<name>A0A6C1KB43_XANAU</name>
<sequence length="407" mass="44842">MEPILHEWGSLLLRWTHIIAGMAWIGSSFYFMHLDASLKATPDIPAGKGGEAWEVHGGGFYQVKKYLVAPSFLPEELGWHKWQSYATWLTGFFLLIWIYYYKSSIYLIDPAVMNLKPFVAFVIGMGGLALGWIAYDQLCRSRLGNNPMAVGVIVFVGVVLAAYLFQQVFSARAAFIHTGALMATIMSGNVFFVIIPNQHKVVAALKAGQVPDPYYGKTAKLRSGHNNYFTLPVVFLMISNHYPLTYSTPYAYVIVALSLVVGTVIRYYYNERHAGRGDKAWCWLVAAVCIILAIAISATTTPMGRTALGLPPLVSVAYARSGPPVEVPDDVANIVMGRCSMCHASEPLYEGIVIAPRGVMLDTPEHIARNRDLIVVQAGLTHAMPPNNITELSQEDREVLKAWGAGK</sequence>
<dbReference type="Proteomes" id="UP000305131">
    <property type="component" value="Unassembled WGS sequence"/>
</dbReference>
<feature type="transmembrane region" description="Helical" evidence="1">
    <location>
        <begin position="147"/>
        <end position="165"/>
    </location>
</feature>
<dbReference type="InterPro" id="IPR010389">
    <property type="entry name" value="Urate_ox_N"/>
</dbReference>
<feature type="transmembrane region" description="Helical" evidence="1">
    <location>
        <begin position="113"/>
        <end position="135"/>
    </location>
</feature>
<feature type="transmembrane region" description="Helical" evidence="1">
    <location>
        <begin position="250"/>
        <end position="269"/>
    </location>
</feature>
<feature type="transmembrane region" description="Helical" evidence="1">
    <location>
        <begin position="82"/>
        <end position="101"/>
    </location>
</feature>
<feature type="transmembrane region" description="Helical" evidence="1">
    <location>
        <begin position="12"/>
        <end position="32"/>
    </location>
</feature>